<dbReference type="InterPro" id="IPR022803">
    <property type="entry name" value="Ribosomal_uL5_dom_sf"/>
</dbReference>
<sequence>MNFKIKVIGEVKSTENPEKIKTSILNIFPDVTLEEKENEIIGYSEDQNVLSRFIELVYSEAIRDSVNMILKEGTKGTKISFSLNKQAAFAGRVNMSKVSPLGPLKVKIYVENPYEFIDKIVPKTF</sequence>
<evidence type="ECO:0000313" key="2">
    <source>
        <dbReference type="EMBL" id="KYC47148.1"/>
    </source>
</evidence>
<dbReference type="Pfam" id="PF01877">
    <property type="entry name" value="RNA_binding"/>
    <property type="match status" value="1"/>
</dbReference>
<accession>A0A150INA2</accession>
<dbReference type="Gene3D" id="3.30.1440.10">
    <property type="match status" value="1"/>
</dbReference>
<accession>A0A150IQH3</accession>
<evidence type="ECO:0000313" key="1">
    <source>
        <dbReference type="EMBL" id="KYC46368.1"/>
    </source>
</evidence>
<accession>A0A150IY03</accession>
<evidence type="ECO:0000313" key="5">
    <source>
        <dbReference type="Proteomes" id="UP000092401"/>
    </source>
</evidence>
<dbReference type="Proteomes" id="UP000092401">
    <property type="component" value="Unassembled WGS sequence"/>
</dbReference>
<reference evidence="4 5" key="1">
    <citation type="journal article" date="2016" name="ISME J.">
        <title>Chasing the elusive Euryarchaeota class WSA2: genomes reveal a uniquely fastidious methyl-reducing methanogen.</title>
        <authorList>
            <person name="Nobu M.K."/>
            <person name="Narihiro T."/>
            <person name="Kuroda K."/>
            <person name="Mei R."/>
            <person name="Liu W.T."/>
        </authorList>
    </citation>
    <scope>NUCLEOTIDE SEQUENCE [LARGE SCALE GENOMIC DNA]</scope>
    <source>
        <strain evidence="1">B03fssc0709_Meth_Bin005</strain>
        <strain evidence="2">B15fssc0709_Meth_Bin003</strain>
        <strain evidence="3">BMIXfssc0709_Meth_Bin006</strain>
    </source>
</reference>
<dbReference type="InterPro" id="IPR002739">
    <property type="entry name" value="PAB1135-like"/>
</dbReference>
<evidence type="ECO:0000313" key="6">
    <source>
        <dbReference type="Proteomes" id="UP000092403"/>
    </source>
</evidence>
<comment type="caution">
    <text evidence="3">The sequence shown here is derived from an EMBL/GenBank/DDBJ whole genome shotgun (WGS) entry which is preliminary data.</text>
</comment>
<dbReference type="AlphaFoldDB" id="A0A150IY03"/>
<name>A0A150IY03_9EURY</name>
<dbReference type="PANTHER" id="PTHR39652:SF1">
    <property type="entry name" value="UPF0201 PROTEIN TK1335"/>
    <property type="match status" value="1"/>
</dbReference>
<dbReference type="SUPFAM" id="SSF55282">
    <property type="entry name" value="RL5-like"/>
    <property type="match status" value="1"/>
</dbReference>
<dbReference type="Proteomes" id="UP000092403">
    <property type="component" value="Unassembled WGS sequence"/>
</dbReference>
<evidence type="ECO:0000313" key="3">
    <source>
        <dbReference type="EMBL" id="KYC49564.1"/>
    </source>
</evidence>
<gene>
    <name evidence="1" type="ORF">APG10_00071</name>
    <name evidence="2" type="ORF">APG11_01402</name>
    <name evidence="3" type="ORF">APG12_01400</name>
</gene>
<dbReference type="Proteomes" id="UP000091929">
    <property type="component" value="Unassembled WGS sequence"/>
</dbReference>
<protein>
    <submittedName>
        <fullName evidence="3">Uncharacterized protein</fullName>
    </submittedName>
</protein>
<dbReference type="EMBL" id="LNJC01000032">
    <property type="protein sequence ID" value="KYC49564.1"/>
    <property type="molecule type" value="Genomic_DNA"/>
</dbReference>
<proteinExistence type="predicted"/>
<dbReference type="PANTHER" id="PTHR39652">
    <property type="entry name" value="UPF0201 PROTEIN TK1335"/>
    <property type="match status" value="1"/>
</dbReference>
<dbReference type="EMBL" id="LNGE01000001">
    <property type="protein sequence ID" value="KYC46368.1"/>
    <property type="molecule type" value="Genomic_DNA"/>
</dbReference>
<evidence type="ECO:0000313" key="4">
    <source>
        <dbReference type="Proteomes" id="UP000091929"/>
    </source>
</evidence>
<dbReference type="EMBL" id="LNGF01000032">
    <property type="protein sequence ID" value="KYC47148.1"/>
    <property type="molecule type" value="Genomic_DNA"/>
</dbReference>
<organism evidence="3 6">
    <name type="scientific">Candidatus Methanofastidiosum methylothiophilum</name>
    <dbReference type="NCBI Taxonomy" id="1705564"/>
    <lineage>
        <taxon>Archaea</taxon>
        <taxon>Methanobacteriati</taxon>
        <taxon>Methanobacteriota</taxon>
        <taxon>Stenosarchaea group</taxon>
        <taxon>Candidatus Methanofastidiosia</taxon>
        <taxon>Candidatus Methanofastidiosales</taxon>
        <taxon>Candidatus Methanofastidiosaceae</taxon>
        <taxon>Candidatus Methanofastidiosum</taxon>
    </lineage>
</organism>